<name>A0A1V4JUE2_PATFA</name>
<reference evidence="1 2" key="1">
    <citation type="submission" date="2016-02" db="EMBL/GenBank/DDBJ databases">
        <title>Band-tailed pigeon sequencing and assembly.</title>
        <authorList>
            <person name="Soares A.E."/>
            <person name="Novak B.J."/>
            <person name="Rice E.S."/>
            <person name="O'Connell B."/>
            <person name="Chang D."/>
            <person name="Weber S."/>
            <person name="Shapiro B."/>
        </authorList>
    </citation>
    <scope>NUCLEOTIDE SEQUENCE [LARGE SCALE GENOMIC DNA]</scope>
    <source>
        <strain evidence="1">BTP2013</strain>
        <tissue evidence="1">Blood</tissue>
    </source>
</reference>
<proteinExistence type="predicted"/>
<dbReference type="Proteomes" id="UP000190648">
    <property type="component" value="Unassembled WGS sequence"/>
</dbReference>
<protein>
    <submittedName>
        <fullName evidence="1">Uncharacterized protein</fullName>
    </submittedName>
</protein>
<evidence type="ECO:0000313" key="1">
    <source>
        <dbReference type="EMBL" id="OPJ75783.1"/>
    </source>
</evidence>
<dbReference type="AlphaFoldDB" id="A0A1V4JUE2"/>
<accession>A0A1V4JUE2</accession>
<dbReference type="EMBL" id="LSYS01006159">
    <property type="protein sequence ID" value="OPJ75783.1"/>
    <property type="molecule type" value="Genomic_DNA"/>
</dbReference>
<evidence type="ECO:0000313" key="2">
    <source>
        <dbReference type="Proteomes" id="UP000190648"/>
    </source>
</evidence>
<organism evidence="1 2">
    <name type="scientific">Patagioenas fasciata monilis</name>
    <dbReference type="NCBI Taxonomy" id="372326"/>
    <lineage>
        <taxon>Eukaryota</taxon>
        <taxon>Metazoa</taxon>
        <taxon>Chordata</taxon>
        <taxon>Craniata</taxon>
        <taxon>Vertebrata</taxon>
        <taxon>Euteleostomi</taxon>
        <taxon>Archelosauria</taxon>
        <taxon>Archosauria</taxon>
        <taxon>Dinosauria</taxon>
        <taxon>Saurischia</taxon>
        <taxon>Theropoda</taxon>
        <taxon>Coelurosauria</taxon>
        <taxon>Aves</taxon>
        <taxon>Neognathae</taxon>
        <taxon>Neoaves</taxon>
        <taxon>Columbimorphae</taxon>
        <taxon>Columbiformes</taxon>
        <taxon>Columbidae</taxon>
        <taxon>Patagioenas</taxon>
    </lineage>
</organism>
<keyword evidence="2" id="KW-1185">Reference proteome</keyword>
<gene>
    <name evidence="1" type="ORF">AV530_011944</name>
</gene>
<comment type="caution">
    <text evidence="1">The sequence shown here is derived from an EMBL/GenBank/DDBJ whole genome shotgun (WGS) entry which is preliminary data.</text>
</comment>
<sequence>MEMKEALEQIKVEFKKEYEAGELTTCSWRRDDQSLGEELVFNKTEEVHESRSKQLKARALKSSILYAQL</sequence>